<dbReference type="PROSITE" id="PS51021">
    <property type="entry name" value="BAR"/>
    <property type="match status" value="1"/>
</dbReference>
<feature type="region of interest" description="Disordered" evidence="3">
    <location>
        <begin position="480"/>
        <end position="517"/>
    </location>
</feature>
<dbReference type="SMART" id="SM00721">
    <property type="entry name" value="BAR"/>
    <property type="match status" value="1"/>
</dbReference>
<evidence type="ECO:0000259" key="5">
    <source>
        <dbReference type="PROSITE" id="PS51021"/>
    </source>
</evidence>
<evidence type="ECO:0000256" key="2">
    <source>
        <dbReference type="PROSITE-ProRule" id="PRU00192"/>
    </source>
</evidence>
<dbReference type="InterPro" id="IPR004148">
    <property type="entry name" value="BAR_dom"/>
</dbReference>
<dbReference type="InterPro" id="IPR046982">
    <property type="entry name" value="BIN3/RVS161-like"/>
</dbReference>
<reference evidence="6" key="1">
    <citation type="submission" date="2020-12" db="EMBL/GenBank/DDBJ databases">
        <title>Metabolic potential, ecology and presence of endohyphal bacteria is reflected in genomic diversity of Mucoromycotina.</title>
        <authorList>
            <person name="Muszewska A."/>
            <person name="Okrasinska A."/>
            <person name="Steczkiewicz K."/>
            <person name="Drgas O."/>
            <person name="Orlowska M."/>
            <person name="Perlinska-Lenart U."/>
            <person name="Aleksandrzak-Piekarczyk T."/>
            <person name="Szatraj K."/>
            <person name="Zielenkiewicz U."/>
            <person name="Pilsyk S."/>
            <person name="Malc E."/>
            <person name="Mieczkowski P."/>
            <person name="Kruszewska J.S."/>
            <person name="Biernat P."/>
            <person name="Pawlowska J."/>
        </authorList>
    </citation>
    <scope>NUCLEOTIDE SEQUENCE</scope>
    <source>
        <strain evidence="6">WA0000051536</strain>
    </source>
</reference>
<dbReference type="Pfam" id="PF10238">
    <property type="entry name" value="Eapp_C"/>
    <property type="match status" value="1"/>
</dbReference>
<dbReference type="CDD" id="cd07599">
    <property type="entry name" value="BAR_Rvs167p"/>
    <property type="match status" value="1"/>
</dbReference>
<dbReference type="InterPro" id="IPR027267">
    <property type="entry name" value="AH/BAR_dom_sf"/>
</dbReference>
<dbReference type="GO" id="GO:0008289">
    <property type="term" value="F:lipid binding"/>
    <property type="evidence" value="ECO:0007669"/>
    <property type="project" value="TreeGrafter"/>
</dbReference>
<dbReference type="PROSITE" id="PS50002">
    <property type="entry name" value="SH3"/>
    <property type="match status" value="1"/>
</dbReference>
<dbReference type="SUPFAM" id="SSF103657">
    <property type="entry name" value="BAR/IMD domain-like"/>
    <property type="match status" value="1"/>
</dbReference>
<dbReference type="Proteomes" id="UP000612746">
    <property type="component" value="Unassembled WGS sequence"/>
</dbReference>
<dbReference type="SMART" id="SM00326">
    <property type="entry name" value="SH3"/>
    <property type="match status" value="1"/>
</dbReference>
<dbReference type="SUPFAM" id="SSF50044">
    <property type="entry name" value="SH3-domain"/>
    <property type="match status" value="1"/>
</dbReference>
<dbReference type="Gene3D" id="2.30.30.40">
    <property type="entry name" value="SH3 Domains"/>
    <property type="match status" value="1"/>
</dbReference>
<organism evidence="6 7">
    <name type="scientific">Umbelopsis vinacea</name>
    <dbReference type="NCBI Taxonomy" id="44442"/>
    <lineage>
        <taxon>Eukaryota</taxon>
        <taxon>Fungi</taxon>
        <taxon>Fungi incertae sedis</taxon>
        <taxon>Mucoromycota</taxon>
        <taxon>Mucoromycotina</taxon>
        <taxon>Umbelopsidomycetes</taxon>
        <taxon>Umbelopsidales</taxon>
        <taxon>Umbelopsidaceae</taxon>
        <taxon>Umbelopsis</taxon>
    </lineage>
</organism>
<feature type="region of interest" description="Disordered" evidence="3">
    <location>
        <begin position="1"/>
        <end position="37"/>
    </location>
</feature>
<feature type="compositionally biased region" description="Acidic residues" evidence="3">
    <location>
        <begin position="22"/>
        <end position="31"/>
    </location>
</feature>
<feature type="domain" description="BAR" evidence="5">
    <location>
        <begin position="187"/>
        <end position="423"/>
    </location>
</feature>
<sequence>MTTAESESSASKKEYYDQAYFDSDEENDNDESAMTVDKPTSKGWFYESRYRQKKREVLDNDELLYNPEEDDTNEDWVAEQLRAIAPSEKGRKSKGSMAKTDAILTCPLCFTPVCLSCQRHDLYPNQYRAMFVTNCRPNFAERFRYKEPEGGSGDDVYYPVNCDICKTHIAMFDHEEGLQKAVSRLPHQIMSKKGEVTRDPEYMELEKQFKLLSQNAQRLQTDAETYRDGVAAMLNHQATFSEYLSILYQPLDAELEDGVVRRRNNQTSAKAVQAVQDYATIMSYSRDEIMPCLDVIDAHIVSRLIEFREILKQVDKTMIKRNHKMLDYDRFRTNLAKLKGKAEKTISEEKQIYKLESQLDIATQDYEYLNGILKEEVPRIIQLRTQLVDPMFQEFYFLQCQIYGMLLARMQEVITTNGQHFETLTMGVEEGFNERLNKFNARTELEESGLLKQGGRAWLGASAAKSSKLPLKERAQIRREENAKAAASTSGMGGYGSDSPPPPAYGTNQSHEAVDSTPYQADSKQSNLYTNNAASPLQTGSPGRTYVRALYDYNAQAEGDLTFVKDDLIEVIQKTADVNDWWTGSLNGATGVFPGNYVTEA</sequence>
<evidence type="ECO:0000256" key="1">
    <source>
        <dbReference type="ARBA" id="ARBA00022443"/>
    </source>
</evidence>
<feature type="domain" description="SH3" evidence="4">
    <location>
        <begin position="542"/>
        <end position="601"/>
    </location>
</feature>
<dbReference type="InterPro" id="IPR001452">
    <property type="entry name" value="SH3_domain"/>
</dbReference>
<dbReference type="EMBL" id="JAEPRA010000007">
    <property type="protein sequence ID" value="KAG2183028.1"/>
    <property type="molecule type" value="Genomic_DNA"/>
</dbReference>
<dbReference type="PANTHER" id="PTHR47174">
    <property type="entry name" value="BRIDGING INTEGRATOR 3"/>
    <property type="match status" value="1"/>
</dbReference>
<dbReference type="AlphaFoldDB" id="A0A8H7Q0B3"/>
<keyword evidence="7" id="KW-1185">Reference proteome</keyword>
<dbReference type="GO" id="GO:1990528">
    <property type="term" value="C:Rvs161p-Rvs167p complex"/>
    <property type="evidence" value="ECO:0007669"/>
    <property type="project" value="TreeGrafter"/>
</dbReference>
<dbReference type="PANTHER" id="PTHR47174:SF1">
    <property type="entry name" value="REDUCED VIABILITY UPON STARVATION PROTEIN 167"/>
    <property type="match status" value="1"/>
</dbReference>
<dbReference type="Gene3D" id="1.20.1270.60">
    <property type="entry name" value="Arfaptin homology (AH) domain/BAR domain"/>
    <property type="match status" value="1"/>
</dbReference>
<dbReference type="PRINTS" id="PR00452">
    <property type="entry name" value="SH3DOMAIN"/>
</dbReference>
<evidence type="ECO:0000259" key="4">
    <source>
        <dbReference type="PROSITE" id="PS50002"/>
    </source>
</evidence>
<dbReference type="InterPro" id="IPR019370">
    <property type="entry name" value="E2F-assoc_phosphoprotein"/>
</dbReference>
<gene>
    <name evidence="6" type="ORF">INT44_006009</name>
</gene>
<dbReference type="GO" id="GO:0051666">
    <property type="term" value="P:actin cortical patch localization"/>
    <property type="evidence" value="ECO:0007669"/>
    <property type="project" value="InterPro"/>
</dbReference>
<dbReference type="GO" id="GO:0006897">
    <property type="term" value="P:endocytosis"/>
    <property type="evidence" value="ECO:0007669"/>
    <property type="project" value="InterPro"/>
</dbReference>
<keyword evidence="1 2" id="KW-0728">SH3 domain</keyword>
<dbReference type="OrthoDB" id="443981at2759"/>
<dbReference type="FunFam" id="2.30.30.40:FF:000100">
    <property type="entry name" value="SH3 domain-containing YSC84-like protein 1"/>
    <property type="match status" value="1"/>
</dbReference>
<comment type="caution">
    <text evidence="6">The sequence shown here is derived from an EMBL/GenBank/DDBJ whole genome shotgun (WGS) entry which is preliminary data.</text>
</comment>
<dbReference type="Pfam" id="PF00018">
    <property type="entry name" value="SH3_1"/>
    <property type="match status" value="1"/>
</dbReference>
<evidence type="ECO:0000313" key="6">
    <source>
        <dbReference type="EMBL" id="KAG2183028.1"/>
    </source>
</evidence>
<accession>A0A8H7Q0B3</accession>
<dbReference type="GO" id="GO:0097320">
    <property type="term" value="P:plasma membrane tubulation"/>
    <property type="evidence" value="ECO:0007669"/>
    <property type="project" value="TreeGrafter"/>
</dbReference>
<name>A0A8H7Q0B3_9FUNG</name>
<evidence type="ECO:0000313" key="7">
    <source>
        <dbReference type="Proteomes" id="UP000612746"/>
    </source>
</evidence>
<dbReference type="GO" id="GO:0015629">
    <property type="term" value="C:actin cytoskeleton"/>
    <property type="evidence" value="ECO:0007669"/>
    <property type="project" value="TreeGrafter"/>
</dbReference>
<evidence type="ECO:0000256" key="3">
    <source>
        <dbReference type="SAM" id="MobiDB-lite"/>
    </source>
</evidence>
<dbReference type="InterPro" id="IPR036028">
    <property type="entry name" value="SH3-like_dom_sf"/>
</dbReference>
<protein>
    <submittedName>
        <fullName evidence="6">Uncharacterized protein</fullName>
    </submittedName>
</protein>
<feature type="compositionally biased region" description="Polar residues" evidence="3">
    <location>
        <begin position="506"/>
        <end position="517"/>
    </location>
</feature>
<dbReference type="GO" id="GO:0031097">
    <property type="term" value="C:medial cortex"/>
    <property type="evidence" value="ECO:0007669"/>
    <property type="project" value="TreeGrafter"/>
</dbReference>
<dbReference type="Pfam" id="PF03114">
    <property type="entry name" value="BAR"/>
    <property type="match status" value="1"/>
</dbReference>
<proteinExistence type="predicted"/>
<dbReference type="GO" id="GO:0043332">
    <property type="term" value="C:mating projection tip"/>
    <property type="evidence" value="ECO:0007669"/>
    <property type="project" value="TreeGrafter"/>
</dbReference>